<protein>
    <submittedName>
        <fullName evidence="4">Type IV pilus assembly protein PilN</fullName>
    </submittedName>
</protein>
<evidence type="ECO:0000256" key="1">
    <source>
        <dbReference type="SAM" id="Coils"/>
    </source>
</evidence>
<organism evidence="4 5">
    <name type="scientific">Aquimonas voraii</name>
    <dbReference type="NCBI Taxonomy" id="265719"/>
    <lineage>
        <taxon>Bacteria</taxon>
        <taxon>Pseudomonadati</taxon>
        <taxon>Pseudomonadota</taxon>
        <taxon>Gammaproteobacteria</taxon>
        <taxon>Lysobacterales</taxon>
        <taxon>Lysobacteraceae</taxon>
        <taxon>Aquimonas</taxon>
    </lineage>
</organism>
<dbReference type="GO" id="GO:0043683">
    <property type="term" value="P:type IV pilus assembly"/>
    <property type="evidence" value="ECO:0007669"/>
    <property type="project" value="TreeGrafter"/>
</dbReference>
<evidence type="ECO:0000313" key="5">
    <source>
        <dbReference type="Proteomes" id="UP000199603"/>
    </source>
</evidence>
<proteinExistence type="predicted"/>
<gene>
    <name evidence="4" type="ORF">SAMN04488509_11436</name>
</gene>
<dbReference type="PANTHER" id="PTHR40278">
    <property type="entry name" value="DNA UTILIZATION PROTEIN HOFN"/>
    <property type="match status" value="1"/>
</dbReference>
<reference evidence="4 5" key="1">
    <citation type="submission" date="2016-10" db="EMBL/GenBank/DDBJ databases">
        <authorList>
            <person name="de Groot N.N."/>
        </authorList>
    </citation>
    <scope>NUCLEOTIDE SEQUENCE [LARGE SCALE GENOMIC DNA]</scope>
    <source>
        <strain evidence="4 5">DSM 16957</strain>
    </source>
</reference>
<feature type="transmembrane region" description="Helical" evidence="3">
    <location>
        <begin position="21"/>
        <end position="43"/>
    </location>
</feature>
<dbReference type="RefSeq" id="WP_091245077.1">
    <property type="nucleotide sequence ID" value="NZ_FNAG01000014.1"/>
</dbReference>
<dbReference type="STRING" id="265719.SAMN04488509_11436"/>
<dbReference type="PANTHER" id="PTHR40278:SF2">
    <property type="entry name" value="TYPE IV PILUS INNER MEMBRANE COMPONENT PILN"/>
    <property type="match status" value="1"/>
</dbReference>
<accession>A0A1G6ZM74</accession>
<evidence type="ECO:0000256" key="2">
    <source>
        <dbReference type="SAM" id="MobiDB-lite"/>
    </source>
</evidence>
<feature type="coiled-coil region" evidence="1">
    <location>
        <begin position="64"/>
        <end position="91"/>
    </location>
</feature>
<dbReference type="EMBL" id="FNAG01000014">
    <property type="protein sequence ID" value="SDE02676.1"/>
    <property type="molecule type" value="Genomic_DNA"/>
</dbReference>
<dbReference type="InterPro" id="IPR052534">
    <property type="entry name" value="Extracell_DNA_Util/SecSys_Comp"/>
</dbReference>
<name>A0A1G6ZM74_9GAMM</name>
<dbReference type="InterPro" id="IPR007813">
    <property type="entry name" value="PilN"/>
</dbReference>
<dbReference type="Pfam" id="PF05137">
    <property type="entry name" value="PilN"/>
    <property type="match status" value="1"/>
</dbReference>
<evidence type="ECO:0000313" key="4">
    <source>
        <dbReference type="EMBL" id="SDE02676.1"/>
    </source>
</evidence>
<dbReference type="AlphaFoldDB" id="A0A1G6ZM74"/>
<keyword evidence="3" id="KW-1133">Transmembrane helix</keyword>
<dbReference type="Proteomes" id="UP000199603">
    <property type="component" value="Unassembled WGS sequence"/>
</dbReference>
<evidence type="ECO:0000256" key="3">
    <source>
        <dbReference type="SAM" id="Phobius"/>
    </source>
</evidence>
<keyword evidence="5" id="KW-1185">Reference proteome</keyword>
<feature type="compositionally biased region" description="Acidic residues" evidence="2">
    <location>
        <begin position="183"/>
        <end position="194"/>
    </location>
</feature>
<feature type="region of interest" description="Disordered" evidence="2">
    <location>
        <begin position="180"/>
        <end position="208"/>
    </location>
</feature>
<keyword evidence="1" id="KW-0175">Coiled coil</keyword>
<sequence length="208" mass="22829">MAKINLLPWRTERRKQRQNEFFALLGLCAGLAVAVSFGAVKYFDALISNQEQRNGYLTREITALKAKTAEIEILEKKKSDLLARKAVIEQLQANRSQMVHLFDDLVRTIPDGVRLSSVKQAGDQLTIEGMTQSNARVSSYMRNIEAAEWLTRADLGVIEIKGEDKAMPYFFRMNATATKPVGEGEEGAEGEAADGAEVAPQAAAGGQP</sequence>
<dbReference type="OrthoDB" id="5296173at2"/>
<dbReference type="GO" id="GO:0043107">
    <property type="term" value="P:type IV pilus-dependent motility"/>
    <property type="evidence" value="ECO:0007669"/>
    <property type="project" value="TreeGrafter"/>
</dbReference>
<keyword evidence="3" id="KW-0472">Membrane</keyword>
<keyword evidence="3" id="KW-0812">Transmembrane</keyword>